<feature type="non-terminal residue" evidence="7">
    <location>
        <position position="1"/>
    </location>
</feature>
<protein>
    <submittedName>
        <fullName evidence="7">SPOSA6832_03572-mRNA-1:cds</fullName>
    </submittedName>
</protein>
<dbReference type="EMBL" id="CENE01000018">
    <property type="protein sequence ID" value="CEQ41826.1"/>
    <property type="molecule type" value="Genomic_DNA"/>
</dbReference>
<dbReference type="OrthoDB" id="6614653at2759"/>
<keyword evidence="4 5" id="KW-0408">Iron</keyword>
<dbReference type="GO" id="GO:0046872">
    <property type="term" value="F:metal ion binding"/>
    <property type="evidence" value="ECO:0007669"/>
    <property type="project" value="UniProtKB-KW"/>
</dbReference>
<organism evidence="7 8">
    <name type="scientific">Sporidiobolus salmonicolor</name>
    <name type="common">Yeast-like fungus</name>
    <name type="synonym">Sporobolomyces salmonicolor</name>
    <dbReference type="NCBI Taxonomy" id="5005"/>
    <lineage>
        <taxon>Eukaryota</taxon>
        <taxon>Fungi</taxon>
        <taxon>Dikarya</taxon>
        <taxon>Basidiomycota</taxon>
        <taxon>Pucciniomycotina</taxon>
        <taxon>Microbotryomycetes</taxon>
        <taxon>Sporidiobolales</taxon>
        <taxon>Sporidiobolaceae</taxon>
        <taxon>Sporobolomyces</taxon>
    </lineage>
</organism>
<dbReference type="PANTHER" id="PTHR16557:SF2">
    <property type="entry name" value="NUCLEIC ACID DIOXYGENASE ALKBH1"/>
    <property type="match status" value="1"/>
</dbReference>
<evidence type="ECO:0000259" key="6">
    <source>
        <dbReference type="PROSITE" id="PS51471"/>
    </source>
</evidence>
<dbReference type="Pfam" id="PF13532">
    <property type="entry name" value="2OG-FeII_Oxy_2"/>
    <property type="match status" value="1"/>
</dbReference>
<accession>A0A0D6EPP1</accession>
<feature type="domain" description="Fe2OG dioxygenase" evidence="6">
    <location>
        <begin position="309"/>
        <end position="433"/>
    </location>
</feature>
<keyword evidence="1 5" id="KW-0479">Metal-binding</keyword>
<dbReference type="PANTHER" id="PTHR16557">
    <property type="entry name" value="ALKYLATED DNA REPAIR PROTEIN ALKB-RELATED"/>
    <property type="match status" value="1"/>
</dbReference>
<dbReference type="SUPFAM" id="SSF51197">
    <property type="entry name" value="Clavaminate synthase-like"/>
    <property type="match status" value="1"/>
</dbReference>
<evidence type="ECO:0000256" key="2">
    <source>
        <dbReference type="ARBA" id="ARBA00022964"/>
    </source>
</evidence>
<dbReference type="InterPro" id="IPR027450">
    <property type="entry name" value="AlkB-like"/>
</dbReference>
<dbReference type="Gene3D" id="2.60.120.590">
    <property type="entry name" value="Alpha-ketoglutarate-dependent dioxygenase AlkB-like"/>
    <property type="match status" value="1"/>
</dbReference>
<keyword evidence="8" id="KW-1185">Reference proteome</keyword>
<dbReference type="InterPro" id="IPR037151">
    <property type="entry name" value="AlkB-like_sf"/>
</dbReference>
<feature type="binding site" evidence="5">
    <location>
        <position position="329"/>
    </location>
    <ligand>
        <name>Fe cation</name>
        <dbReference type="ChEBI" id="CHEBI:24875"/>
        <note>catalytic</note>
    </ligand>
</feature>
<evidence type="ECO:0000256" key="1">
    <source>
        <dbReference type="ARBA" id="ARBA00022723"/>
    </source>
</evidence>
<proteinExistence type="predicted"/>
<dbReference type="GO" id="GO:0005737">
    <property type="term" value="C:cytoplasm"/>
    <property type="evidence" value="ECO:0007669"/>
    <property type="project" value="TreeGrafter"/>
</dbReference>
<keyword evidence="3" id="KW-0560">Oxidoreductase</keyword>
<dbReference type="GO" id="GO:0051213">
    <property type="term" value="F:dioxygenase activity"/>
    <property type="evidence" value="ECO:0007669"/>
    <property type="project" value="UniProtKB-KW"/>
</dbReference>
<feature type="binding site" evidence="5">
    <location>
        <position position="384"/>
    </location>
    <ligand>
        <name>Fe cation</name>
        <dbReference type="ChEBI" id="CHEBI:24875"/>
        <note>catalytic</note>
    </ligand>
</feature>
<gene>
    <name evidence="7" type="primary">SPOSA6832_03572</name>
</gene>
<keyword evidence="2" id="KW-0223">Dioxygenase</keyword>
<dbReference type="InterPro" id="IPR004574">
    <property type="entry name" value="Alkb"/>
</dbReference>
<dbReference type="InterPro" id="IPR005123">
    <property type="entry name" value="Oxoglu/Fe-dep_dioxygenase_dom"/>
</dbReference>
<name>A0A0D6EPP1_SPOSA</name>
<evidence type="ECO:0000256" key="4">
    <source>
        <dbReference type="ARBA" id="ARBA00023004"/>
    </source>
</evidence>
<evidence type="ECO:0000313" key="8">
    <source>
        <dbReference type="Proteomes" id="UP000243876"/>
    </source>
</evidence>
<evidence type="ECO:0000313" key="7">
    <source>
        <dbReference type="EMBL" id="CEQ41826.1"/>
    </source>
</evidence>
<comment type="cofactor">
    <cofactor evidence="5">
        <name>Fe(2+)</name>
        <dbReference type="ChEBI" id="CHEBI:29033"/>
    </cofactor>
    <text evidence="5">Binds 1 Fe(2+) ion per subunit.</text>
</comment>
<dbReference type="AlphaFoldDB" id="A0A0D6EPP1"/>
<dbReference type="PROSITE" id="PS51471">
    <property type="entry name" value="FE2OG_OXY"/>
    <property type="match status" value="1"/>
</dbReference>
<evidence type="ECO:0000256" key="5">
    <source>
        <dbReference type="PIRSR" id="PIRSR604574-2"/>
    </source>
</evidence>
<dbReference type="GO" id="GO:0005634">
    <property type="term" value="C:nucleus"/>
    <property type="evidence" value="ECO:0007669"/>
    <property type="project" value="TreeGrafter"/>
</dbReference>
<evidence type="ECO:0000256" key="3">
    <source>
        <dbReference type="ARBA" id="ARBA00023002"/>
    </source>
</evidence>
<reference evidence="8" key="1">
    <citation type="submission" date="2015-02" db="EMBL/GenBank/DDBJ databases">
        <authorList>
            <person name="Gon?alves P."/>
        </authorList>
    </citation>
    <scope>NUCLEOTIDE SEQUENCE [LARGE SCALE GENOMIC DNA]</scope>
</reference>
<feature type="binding site" evidence="5">
    <location>
        <position position="327"/>
    </location>
    <ligand>
        <name>Fe cation</name>
        <dbReference type="ChEBI" id="CHEBI:24875"/>
        <note>catalytic</note>
    </ligand>
</feature>
<sequence>MGRKKPSARTPPTTFTAFRSAERVWKDRSTPLDLSLAFDPQNIIWDDAPGAGPRRGVWTSGDGSTEECWKVSLSDLRETGMGQSRWKGKDKETDGDYAVVLPRVRGLVLFPSILPEALQRSLVVESLQHARRPNLTSLDKHYELPEGGLWNAWAAGRGGLVVPRVDGGPPRAKTDGSRLKRERVCFEPVTQENWKEVKGRGESTAEEIEERAALENRSQTPDEAVARDATVAELLPKLRWSNVGWHYDWTSKIYDFDRPFVSIPPTILRCCRELARKVPWRHVFDDEEVAAAAGEVKTPDWHRWAENYEPDAGIVNFYQLRDSLTAHIDHSEVDAVRPLVSFSIGHSAIFLVGGRTRDVPPLAVLLRSGDGLIMSGREGRRVFHGLPRVLSDSLPDYLASDQPEPVDGINDWRCYGEYLERGARINVNVRSVF</sequence>
<dbReference type="Proteomes" id="UP000243876">
    <property type="component" value="Unassembled WGS sequence"/>
</dbReference>